<gene>
    <name evidence="8" type="ORF">SAMN05216244_0848</name>
</gene>
<feature type="domain" description="GtrA/DPMS transmembrane" evidence="7">
    <location>
        <begin position="10"/>
        <end position="118"/>
    </location>
</feature>
<dbReference type="STRING" id="482461.SAMN05216244_0848"/>
<dbReference type="EMBL" id="FNHF01000001">
    <property type="protein sequence ID" value="SDL81470.1"/>
    <property type="molecule type" value="Genomic_DNA"/>
</dbReference>
<reference evidence="9" key="1">
    <citation type="submission" date="2016-10" db="EMBL/GenBank/DDBJ databases">
        <authorList>
            <person name="Varghese N."/>
            <person name="Submissions S."/>
        </authorList>
    </citation>
    <scope>NUCLEOTIDE SEQUENCE [LARGE SCALE GENOMIC DNA]</scope>
    <source>
        <strain evidence="9">CGMCC 1.6199</strain>
    </source>
</reference>
<feature type="transmembrane region" description="Helical" evidence="6">
    <location>
        <begin position="73"/>
        <end position="92"/>
    </location>
</feature>
<feature type="transmembrane region" description="Helical" evidence="6">
    <location>
        <begin position="12"/>
        <end position="33"/>
    </location>
</feature>
<dbReference type="GO" id="GO:0005886">
    <property type="term" value="C:plasma membrane"/>
    <property type="evidence" value="ECO:0007669"/>
    <property type="project" value="TreeGrafter"/>
</dbReference>
<evidence type="ECO:0000256" key="6">
    <source>
        <dbReference type="SAM" id="Phobius"/>
    </source>
</evidence>
<dbReference type="InterPro" id="IPR007267">
    <property type="entry name" value="GtrA_DPMS_TM"/>
</dbReference>
<feature type="transmembrane region" description="Helical" evidence="6">
    <location>
        <begin position="39"/>
        <end position="61"/>
    </location>
</feature>
<dbReference type="Proteomes" id="UP000182347">
    <property type="component" value="Unassembled WGS sequence"/>
</dbReference>
<dbReference type="OrthoDB" id="2666802at2"/>
<evidence type="ECO:0000256" key="3">
    <source>
        <dbReference type="ARBA" id="ARBA00022692"/>
    </source>
</evidence>
<evidence type="ECO:0000259" key="7">
    <source>
        <dbReference type="Pfam" id="PF04138"/>
    </source>
</evidence>
<name>A0A1G9N4S1_9BACI</name>
<keyword evidence="4 6" id="KW-1133">Transmembrane helix</keyword>
<comment type="similarity">
    <text evidence="2">Belongs to the GtrA family.</text>
</comment>
<evidence type="ECO:0000313" key="9">
    <source>
        <dbReference type="Proteomes" id="UP000182347"/>
    </source>
</evidence>
<organism evidence="8 9">
    <name type="scientific">Sediminibacillus halophilus</name>
    <dbReference type="NCBI Taxonomy" id="482461"/>
    <lineage>
        <taxon>Bacteria</taxon>
        <taxon>Bacillati</taxon>
        <taxon>Bacillota</taxon>
        <taxon>Bacilli</taxon>
        <taxon>Bacillales</taxon>
        <taxon>Bacillaceae</taxon>
        <taxon>Sediminibacillus</taxon>
    </lineage>
</organism>
<dbReference type="AlphaFoldDB" id="A0A1G9N4S1"/>
<evidence type="ECO:0000313" key="8">
    <source>
        <dbReference type="EMBL" id="SDL81470.1"/>
    </source>
</evidence>
<accession>A0A1G9N4S1</accession>
<evidence type="ECO:0000256" key="4">
    <source>
        <dbReference type="ARBA" id="ARBA00022989"/>
    </source>
</evidence>
<dbReference type="GO" id="GO:0000271">
    <property type="term" value="P:polysaccharide biosynthetic process"/>
    <property type="evidence" value="ECO:0007669"/>
    <property type="project" value="InterPro"/>
</dbReference>
<dbReference type="PANTHER" id="PTHR38459">
    <property type="entry name" value="PROPHAGE BACTOPRENOL-LINKED GLUCOSE TRANSLOCASE HOMOLOG"/>
    <property type="match status" value="1"/>
</dbReference>
<comment type="subcellular location">
    <subcellularLocation>
        <location evidence="1">Membrane</location>
        <topology evidence="1">Multi-pass membrane protein</topology>
    </subcellularLocation>
</comment>
<evidence type="ECO:0000256" key="2">
    <source>
        <dbReference type="ARBA" id="ARBA00009399"/>
    </source>
</evidence>
<dbReference type="Pfam" id="PF04138">
    <property type="entry name" value="GtrA_DPMS_TM"/>
    <property type="match status" value="1"/>
</dbReference>
<keyword evidence="5 6" id="KW-0472">Membrane</keyword>
<dbReference type="InterPro" id="IPR051401">
    <property type="entry name" value="GtrA_CellWall_Glycosyl"/>
</dbReference>
<keyword evidence="3 6" id="KW-0812">Transmembrane</keyword>
<feature type="transmembrane region" description="Helical" evidence="6">
    <location>
        <begin position="104"/>
        <end position="122"/>
    </location>
</feature>
<protein>
    <submittedName>
        <fullName evidence="8">Putative flippase GtrA (Transmembrane translocase of bactoprenol-linked glucose)</fullName>
    </submittedName>
</protein>
<sequence length="124" mass="14293">MNWINNEFTRFVVVGGLNTVNYYLVYLLCFNLLDWHYLVSHVLGFIVSLVISFFLNVYFTYRVKPTFSKFIQFPLSQLANITLSSCLMYLFVDLLGWNGNAAPFAALFITVPVTFLITGKILKK</sequence>
<dbReference type="RefSeq" id="WP_083334685.1">
    <property type="nucleotide sequence ID" value="NZ_FNHF01000001.1"/>
</dbReference>
<dbReference type="PANTHER" id="PTHR38459:SF1">
    <property type="entry name" value="PROPHAGE BACTOPRENOL-LINKED GLUCOSE TRANSLOCASE HOMOLOG"/>
    <property type="match status" value="1"/>
</dbReference>
<keyword evidence="9" id="KW-1185">Reference proteome</keyword>
<evidence type="ECO:0000256" key="5">
    <source>
        <dbReference type="ARBA" id="ARBA00023136"/>
    </source>
</evidence>
<evidence type="ECO:0000256" key="1">
    <source>
        <dbReference type="ARBA" id="ARBA00004141"/>
    </source>
</evidence>
<proteinExistence type="inferred from homology"/>